<dbReference type="Proteomes" id="UP000226031">
    <property type="component" value="Unassembled WGS sequence"/>
</dbReference>
<sequence length="93" mass="9373">MEPCRVTISMRSRRRRRGGGGREGMVLAVLVRPQRYGDGNGNGNGNGIDSGDSSGSSSGGSGGSGIGGGIGATANNGRKKVVDSDGGHWRAKQ</sequence>
<feature type="compositionally biased region" description="Gly residues" evidence="1">
    <location>
        <begin position="38"/>
        <end position="48"/>
    </location>
</feature>
<feature type="compositionally biased region" description="Gly residues" evidence="1">
    <location>
        <begin position="57"/>
        <end position="71"/>
    </location>
</feature>
<evidence type="ECO:0000313" key="2">
    <source>
        <dbReference type="EMBL" id="PGH28331.1"/>
    </source>
</evidence>
<evidence type="ECO:0000256" key="1">
    <source>
        <dbReference type="SAM" id="MobiDB-lite"/>
    </source>
</evidence>
<gene>
    <name evidence="2" type="ORF">GX50_08931</name>
</gene>
<organism evidence="2 3">
    <name type="scientific">[Emmonsia] crescens</name>
    <dbReference type="NCBI Taxonomy" id="73230"/>
    <lineage>
        <taxon>Eukaryota</taxon>
        <taxon>Fungi</taxon>
        <taxon>Dikarya</taxon>
        <taxon>Ascomycota</taxon>
        <taxon>Pezizomycotina</taxon>
        <taxon>Eurotiomycetes</taxon>
        <taxon>Eurotiomycetidae</taxon>
        <taxon>Onygenales</taxon>
        <taxon>Ajellomycetaceae</taxon>
        <taxon>Emergomyces</taxon>
    </lineage>
</organism>
<accession>A0A2B7Z4N5</accession>
<keyword evidence="3" id="KW-1185">Reference proteome</keyword>
<comment type="caution">
    <text evidence="2">The sequence shown here is derived from an EMBL/GenBank/DDBJ whole genome shotgun (WGS) entry which is preliminary data.</text>
</comment>
<name>A0A2B7Z4N5_9EURO</name>
<feature type="compositionally biased region" description="Basic and acidic residues" evidence="1">
    <location>
        <begin position="80"/>
        <end position="93"/>
    </location>
</feature>
<protein>
    <submittedName>
        <fullName evidence="2">Uncharacterized protein</fullName>
    </submittedName>
</protein>
<dbReference type="EMBL" id="PDND01000667">
    <property type="protein sequence ID" value="PGH28331.1"/>
    <property type="molecule type" value="Genomic_DNA"/>
</dbReference>
<evidence type="ECO:0000313" key="3">
    <source>
        <dbReference type="Proteomes" id="UP000226031"/>
    </source>
</evidence>
<feature type="region of interest" description="Disordered" evidence="1">
    <location>
        <begin position="1"/>
        <end position="93"/>
    </location>
</feature>
<proteinExistence type="predicted"/>
<reference evidence="2 3" key="1">
    <citation type="submission" date="2017-10" db="EMBL/GenBank/DDBJ databases">
        <title>Comparative genomics in systemic dimorphic fungi from Ajellomycetaceae.</title>
        <authorList>
            <person name="Munoz J.F."/>
            <person name="Mcewen J.G."/>
            <person name="Clay O.K."/>
            <person name="Cuomo C.A."/>
        </authorList>
    </citation>
    <scope>NUCLEOTIDE SEQUENCE [LARGE SCALE GENOMIC DNA]</scope>
    <source>
        <strain evidence="2 3">UAMH4076</strain>
    </source>
</reference>
<dbReference type="AlphaFoldDB" id="A0A2B7Z4N5"/>